<dbReference type="EMBL" id="CP060780">
    <property type="protein sequence ID" value="QNP42821.1"/>
    <property type="molecule type" value="Genomic_DNA"/>
</dbReference>
<dbReference type="InterPro" id="IPR023389">
    <property type="entry name" value="DOPA-like_sf"/>
</dbReference>
<name>A0ABX6SZ25_9SPHN</name>
<organism evidence="1 2">
    <name type="scientific">Sphingomonas daechungensis</name>
    <dbReference type="NCBI Taxonomy" id="1176646"/>
    <lineage>
        <taxon>Bacteria</taxon>
        <taxon>Pseudomonadati</taxon>
        <taxon>Pseudomonadota</taxon>
        <taxon>Alphaproteobacteria</taxon>
        <taxon>Sphingomonadales</taxon>
        <taxon>Sphingomonadaceae</taxon>
        <taxon>Sphingomonas</taxon>
    </lineage>
</organism>
<evidence type="ECO:0000313" key="2">
    <source>
        <dbReference type="Proteomes" id="UP000516134"/>
    </source>
</evidence>
<protein>
    <submittedName>
        <fullName evidence="1">DOPA 4,5-dioxygenase family protein</fullName>
    </submittedName>
</protein>
<dbReference type="SUPFAM" id="SSF143410">
    <property type="entry name" value="DOPA-like"/>
    <property type="match status" value="1"/>
</dbReference>
<gene>
    <name evidence="1" type="ORF">H9L15_12170</name>
</gene>
<proteinExistence type="predicted"/>
<dbReference type="InterPro" id="IPR014980">
    <property type="entry name" value="DOPA_dioxygen"/>
</dbReference>
<accession>A0ABX6SZ25</accession>
<dbReference type="PIRSF" id="PIRSF028139">
    <property type="entry name" value="DOPA-diox_rel_Mll2280"/>
    <property type="match status" value="1"/>
</dbReference>
<dbReference type="RefSeq" id="WP_187714253.1">
    <property type="nucleotide sequence ID" value="NZ_CP060780.1"/>
</dbReference>
<evidence type="ECO:0000313" key="1">
    <source>
        <dbReference type="EMBL" id="QNP42821.1"/>
    </source>
</evidence>
<reference evidence="1 2" key="1">
    <citation type="submission" date="2020-08" db="EMBL/GenBank/DDBJ databases">
        <title>Genome sequence of Sphingomonas daechungensis KACC 18115T.</title>
        <authorList>
            <person name="Hyun D.-W."/>
            <person name="Bae J.-W."/>
        </authorList>
    </citation>
    <scope>NUCLEOTIDE SEQUENCE [LARGE SCALE GENOMIC DNA]</scope>
    <source>
        <strain evidence="1 2">KACC 18115</strain>
    </source>
</reference>
<dbReference type="PANTHER" id="PTHR36423:SF2">
    <property type="entry name" value="AFR070WP"/>
    <property type="match status" value="1"/>
</dbReference>
<dbReference type="Pfam" id="PF08883">
    <property type="entry name" value="DOPA_dioxygen"/>
    <property type="match status" value="1"/>
</dbReference>
<keyword evidence="2" id="KW-1185">Reference proteome</keyword>
<dbReference type="Gene3D" id="3.30.70.1240">
    <property type="entry name" value="DOPA-like domains"/>
    <property type="match status" value="1"/>
</dbReference>
<sequence>MSQNPIRDFHAHIYFDADQLDRAEKLAHAARERFNLRIGHFHTNPVGPHPRGSCQLTVLPEEFGDFAQWMALNRDGLTIFAHTSTGSDYVDHTEHVIWFGPSEMLDLSIFDDGNRRQKTCSTHPYGSGASPR</sequence>
<dbReference type="PANTHER" id="PTHR36423">
    <property type="entry name" value="AFR070WP"/>
    <property type="match status" value="1"/>
</dbReference>
<dbReference type="Proteomes" id="UP000516134">
    <property type="component" value="Chromosome"/>
</dbReference>